<proteinExistence type="predicted"/>
<dbReference type="WBParaSite" id="PSAMB.scaffold43size100268.g1223.t1">
    <property type="protein sequence ID" value="PSAMB.scaffold43size100268.g1223.t1"/>
    <property type="gene ID" value="PSAMB.scaffold43size100268.g1223"/>
</dbReference>
<reference evidence="3" key="1">
    <citation type="submission" date="2022-11" db="UniProtKB">
        <authorList>
            <consortium name="WormBaseParasite"/>
        </authorList>
    </citation>
    <scope>IDENTIFICATION</scope>
</reference>
<dbReference type="InterPro" id="IPR004172">
    <property type="entry name" value="L27_dom"/>
</dbReference>
<dbReference type="GO" id="GO:0030054">
    <property type="term" value="C:cell junction"/>
    <property type="evidence" value="ECO:0007669"/>
    <property type="project" value="UniProtKB-ARBA"/>
</dbReference>
<dbReference type="PROSITE" id="PS51022">
    <property type="entry name" value="L27"/>
    <property type="match status" value="1"/>
</dbReference>
<evidence type="ECO:0000313" key="2">
    <source>
        <dbReference type="Proteomes" id="UP000887566"/>
    </source>
</evidence>
<organism evidence="2 3">
    <name type="scientific">Plectus sambesii</name>
    <dbReference type="NCBI Taxonomy" id="2011161"/>
    <lineage>
        <taxon>Eukaryota</taxon>
        <taxon>Metazoa</taxon>
        <taxon>Ecdysozoa</taxon>
        <taxon>Nematoda</taxon>
        <taxon>Chromadorea</taxon>
        <taxon>Plectida</taxon>
        <taxon>Plectina</taxon>
        <taxon>Plectoidea</taxon>
        <taxon>Plectidae</taxon>
        <taxon>Plectus</taxon>
    </lineage>
</organism>
<accession>A0A914WNQ6</accession>
<keyword evidence="2" id="KW-1185">Reference proteome</keyword>
<name>A0A914WNQ6_9BILA</name>
<dbReference type="Proteomes" id="UP000887566">
    <property type="component" value="Unplaced"/>
</dbReference>
<evidence type="ECO:0000259" key="1">
    <source>
        <dbReference type="PROSITE" id="PS51022"/>
    </source>
</evidence>
<dbReference type="AlphaFoldDB" id="A0A914WNQ6"/>
<feature type="domain" description="L27" evidence="1">
    <location>
        <begin position="19"/>
        <end position="78"/>
    </location>
</feature>
<protein>
    <submittedName>
        <fullName evidence="3">L27 domain-containing protein</fullName>
    </submittedName>
</protein>
<sequence>MDGVGLVSHFTLRRRTMSLSTDASKVLALLAELKSGLQHKDKNIDSDVETLERVLRDPLFCAQLSEQDKTRSLNVAADSAQLGEAANNLLVDELKQHLRLRQADRVVEEVRREVEAKVAEFAAVDRPLAFCALDIDASNPEPDLVLVEAGEGANRRIVVVGPRDLPDRPSAAFLLLYDVASARPPLSSSSSLAALEWTTASTPLLSTPLRRSGARRN</sequence>
<evidence type="ECO:0000313" key="3">
    <source>
        <dbReference type="WBParaSite" id="PSAMB.scaffold43size100268.g1223.t1"/>
    </source>
</evidence>